<evidence type="ECO:0000313" key="1">
    <source>
        <dbReference type="EnsemblPlants" id="OBART01G12970.1"/>
    </source>
</evidence>
<dbReference type="PaxDb" id="65489-OBART01G12970.1"/>
<reference evidence="1" key="1">
    <citation type="journal article" date="2009" name="Rice">
        <title>De Novo Next Generation Sequencing of Plant Genomes.</title>
        <authorList>
            <person name="Rounsley S."/>
            <person name="Marri P.R."/>
            <person name="Yu Y."/>
            <person name="He R."/>
            <person name="Sisneros N."/>
            <person name="Goicoechea J.L."/>
            <person name="Lee S.J."/>
            <person name="Angelova A."/>
            <person name="Kudrna D."/>
            <person name="Luo M."/>
            <person name="Affourtit J."/>
            <person name="Desany B."/>
            <person name="Knight J."/>
            <person name="Niazi F."/>
            <person name="Egholm M."/>
            <person name="Wing R.A."/>
        </authorList>
    </citation>
    <scope>NUCLEOTIDE SEQUENCE [LARGE SCALE GENOMIC DNA]</scope>
    <source>
        <strain evidence="1">cv. IRGC 105608</strain>
    </source>
</reference>
<keyword evidence="2" id="KW-1185">Reference proteome</keyword>
<dbReference type="Gramene" id="OBART01G12970.1">
    <property type="protein sequence ID" value="OBART01G12970.1"/>
    <property type="gene ID" value="OBART01G12970"/>
</dbReference>
<name>A0A0D3EN11_9ORYZ</name>
<sequence>MVSEVINYGGEMIYGQFKLLNSVPRQISYTSLMQQIIHSPRVTYQPNTTSILTYIIYLKTKEQIINE</sequence>
<organism evidence="1">
    <name type="scientific">Oryza barthii</name>
    <dbReference type="NCBI Taxonomy" id="65489"/>
    <lineage>
        <taxon>Eukaryota</taxon>
        <taxon>Viridiplantae</taxon>
        <taxon>Streptophyta</taxon>
        <taxon>Embryophyta</taxon>
        <taxon>Tracheophyta</taxon>
        <taxon>Spermatophyta</taxon>
        <taxon>Magnoliopsida</taxon>
        <taxon>Liliopsida</taxon>
        <taxon>Poales</taxon>
        <taxon>Poaceae</taxon>
        <taxon>BOP clade</taxon>
        <taxon>Oryzoideae</taxon>
        <taxon>Oryzeae</taxon>
        <taxon>Oryzinae</taxon>
        <taxon>Oryza</taxon>
    </lineage>
</organism>
<dbReference type="Proteomes" id="UP000026960">
    <property type="component" value="Chromosome 1"/>
</dbReference>
<reference evidence="1" key="2">
    <citation type="submission" date="2015-03" db="UniProtKB">
        <authorList>
            <consortium name="EnsemblPlants"/>
        </authorList>
    </citation>
    <scope>IDENTIFICATION</scope>
</reference>
<dbReference type="HOGENOM" id="CLU_2816801_0_0_1"/>
<protein>
    <submittedName>
        <fullName evidence="1">Uncharacterized protein</fullName>
    </submittedName>
</protein>
<dbReference type="AlphaFoldDB" id="A0A0D3EN11"/>
<evidence type="ECO:0000313" key="2">
    <source>
        <dbReference type="Proteomes" id="UP000026960"/>
    </source>
</evidence>
<dbReference type="EnsemblPlants" id="OBART01G12970.1">
    <property type="protein sequence ID" value="OBART01G12970.1"/>
    <property type="gene ID" value="OBART01G12970"/>
</dbReference>
<accession>A0A0D3EN11</accession>
<proteinExistence type="predicted"/>